<keyword evidence="1" id="KW-0472">Membrane</keyword>
<reference evidence="3 4" key="1">
    <citation type="submission" date="2016-10" db="EMBL/GenBank/DDBJ databases">
        <authorList>
            <person name="de Groot N.N."/>
        </authorList>
    </citation>
    <scope>NUCLEOTIDE SEQUENCE [LARGE SCALE GENOMIC DNA]</scope>
    <source>
        <strain evidence="3 4">DSM 26915</strain>
    </source>
</reference>
<feature type="domain" description="VWFA" evidence="2">
    <location>
        <begin position="157"/>
        <end position="486"/>
    </location>
</feature>
<feature type="transmembrane region" description="Helical" evidence="1">
    <location>
        <begin position="40"/>
        <end position="61"/>
    </location>
</feature>
<keyword evidence="4" id="KW-1185">Reference proteome</keyword>
<evidence type="ECO:0000313" key="3">
    <source>
        <dbReference type="EMBL" id="SEF52117.1"/>
    </source>
</evidence>
<gene>
    <name evidence="3" type="ORF">SAMN04488045_0310</name>
</gene>
<evidence type="ECO:0000259" key="2">
    <source>
        <dbReference type="PROSITE" id="PS50234"/>
    </source>
</evidence>
<organism evidence="3 4">
    <name type="scientific">Thalassococcus halodurans</name>
    <dbReference type="NCBI Taxonomy" id="373675"/>
    <lineage>
        <taxon>Bacteria</taxon>
        <taxon>Pseudomonadati</taxon>
        <taxon>Pseudomonadota</taxon>
        <taxon>Alphaproteobacteria</taxon>
        <taxon>Rhodobacterales</taxon>
        <taxon>Roseobacteraceae</taxon>
        <taxon>Thalassococcus</taxon>
    </lineage>
</organism>
<evidence type="ECO:0000313" key="4">
    <source>
        <dbReference type="Proteomes" id="UP000236752"/>
    </source>
</evidence>
<dbReference type="InterPro" id="IPR036465">
    <property type="entry name" value="vWFA_dom_sf"/>
</dbReference>
<dbReference type="AlphaFoldDB" id="A0A1H5SQR8"/>
<dbReference type="PROSITE" id="PS50234">
    <property type="entry name" value="VWFA"/>
    <property type="match status" value="1"/>
</dbReference>
<proteinExistence type="predicted"/>
<accession>A0A1H5SQR8</accession>
<sequence>MCEFETATRPSALRRLRGTASDVGQFLGRFKTDESGNMSFLAVIGSLSLIAFGGIGIDLMYTEMKRTKVQATLDRAVLAATDLEQGLVPQDVMQDYFDKMQMPDALTSVTVNTGLNYRNVTGTAYVGIPTNFTNLVGLENLAAKGTSSAEERIANVEISLVLDISGSMEAETTTEGTDVAAGTTKIQMLQTATNTFLDTVLTSDNKDLVSVSLVPYSEHVNIGPDIASNLNVNWRHGYSHCLEFPQTDFDSVSLDTSQTFEQAQHYQWNFYGYNHVDDTVCPQYSYERVTPFSQDINALKKQVGDLQPRAGTSIFLGMKWGAALLDPSMRSINSTLAANGVTDTAFSTRPAEYDDENTLKTIVLMTDGQNSNSYRISDFAYNAESEYAHWASNNFWYYLQTQVEQKYWGYYYYQKYNAELGDILMANICNAAKEAGIVVWSIGFEVTDHGAAQMENCASSPAHFFRVEGAELEKTFYSIGRAINQLRLTQ</sequence>
<dbReference type="Proteomes" id="UP000236752">
    <property type="component" value="Unassembled WGS sequence"/>
</dbReference>
<keyword evidence="1" id="KW-1133">Transmembrane helix</keyword>
<keyword evidence="1" id="KW-0812">Transmembrane</keyword>
<protein>
    <submittedName>
        <fullName evidence="3">Flp pilus assembly protein TadG</fullName>
    </submittedName>
</protein>
<dbReference type="EMBL" id="FNUZ01000001">
    <property type="protein sequence ID" value="SEF52117.1"/>
    <property type="molecule type" value="Genomic_DNA"/>
</dbReference>
<dbReference type="InterPro" id="IPR002035">
    <property type="entry name" value="VWF_A"/>
</dbReference>
<dbReference type="SUPFAM" id="SSF53300">
    <property type="entry name" value="vWA-like"/>
    <property type="match status" value="1"/>
</dbReference>
<dbReference type="Pfam" id="PF13400">
    <property type="entry name" value="Tad"/>
    <property type="match status" value="1"/>
</dbReference>
<evidence type="ECO:0000256" key="1">
    <source>
        <dbReference type="SAM" id="Phobius"/>
    </source>
</evidence>
<name>A0A1H5SQR8_9RHOB</name>
<dbReference type="OrthoDB" id="7522752at2"/>
<dbReference type="Gene3D" id="3.40.50.410">
    <property type="entry name" value="von Willebrand factor, type A domain"/>
    <property type="match status" value="1"/>
</dbReference>
<dbReference type="InterPro" id="IPR028087">
    <property type="entry name" value="Tad_N"/>
</dbReference>